<dbReference type="AlphaFoldDB" id="A0A1R3RHB1"/>
<sequence length="288" mass="34021">MPVRYGYTFYGNPGRHLPLSYTLASEVSEILGQKRIPCVLIEDLLFRVLGYKGCNQHLDFAVQDFHLQAAINILREKGYNDTFYQNCTTFAEEREKRYDAHMKPDHWFHLYDRIPVHLPLPGHNLPTPPPSPAKTHVDLRLHRISECFWALPPIPLTDTWLPNDRNYIRTDDPRLPVKPRQNYPNFGAFPPQIPTVIIPSPARVIEAIIRLKARDRKRRCRGRCWDRRFAHFMFIGRKANDANIPPPISGRLYELEAFDREFHDWWTSEMDYQCIRSFDLRRELETVL</sequence>
<evidence type="ECO:0000313" key="2">
    <source>
        <dbReference type="Proteomes" id="UP000188318"/>
    </source>
</evidence>
<dbReference type="OrthoDB" id="4499271at2759"/>
<reference evidence="2" key="1">
    <citation type="journal article" date="2017" name="Genome Biol.">
        <title>Comparative genomics reveals high biological diversity and specific adaptations in the industrially and medically important fungal genus Aspergillus.</title>
        <authorList>
            <person name="de Vries R.P."/>
            <person name="Riley R."/>
            <person name="Wiebenga A."/>
            <person name="Aguilar-Osorio G."/>
            <person name="Amillis S."/>
            <person name="Uchima C.A."/>
            <person name="Anderluh G."/>
            <person name="Asadollahi M."/>
            <person name="Askin M."/>
            <person name="Barry K."/>
            <person name="Battaglia E."/>
            <person name="Bayram O."/>
            <person name="Benocci T."/>
            <person name="Braus-Stromeyer S.A."/>
            <person name="Caldana C."/>
            <person name="Canovas D."/>
            <person name="Cerqueira G.C."/>
            <person name="Chen F."/>
            <person name="Chen W."/>
            <person name="Choi C."/>
            <person name="Clum A."/>
            <person name="Dos Santos R.A."/>
            <person name="Damasio A.R."/>
            <person name="Diallinas G."/>
            <person name="Emri T."/>
            <person name="Fekete E."/>
            <person name="Flipphi M."/>
            <person name="Freyberg S."/>
            <person name="Gallo A."/>
            <person name="Gournas C."/>
            <person name="Habgood R."/>
            <person name="Hainaut M."/>
            <person name="Harispe M.L."/>
            <person name="Henrissat B."/>
            <person name="Hilden K.S."/>
            <person name="Hope R."/>
            <person name="Hossain A."/>
            <person name="Karabika E."/>
            <person name="Karaffa L."/>
            <person name="Karanyi Z."/>
            <person name="Krasevec N."/>
            <person name="Kuo A."/>
            <person name="Kusch H."/>
            <person name="LaButti K."/>
            <person name="Lagendijk E.L."/>
            <person name="Lapidus A."/>
            <person name="Levasseur A."/>
            <person name="Lindquist E."/>
            <person name="Lipzen A."/>
            <person name="Logrieco A.F."/>
            <person name="MacCabe A."/>
            <person name="Maekelae M.R."/>
            <person name="Malavazi I."/>
            <person name="Melin P."/>
            <person name="Meyer V."/>
            <person name="Mielnichuk N."/>
            <person name="Miskei M."/>
            <person name="Molnar A.P."/>
            <person name="Mule G."/>
            <person name="Ngan C.Y."/>
            <person name="Orejas M."/>
            <person name="Orosz E."/>
            <person name="Ouedraogo J.P."/>
            <person name="Overkamp K.M."/>
            <person name="Park H.-S."/>
            <person name="Perrone G."/>
            <person name="Piumi F."/>
            <person name="Punt P.J."/>
            <person name="Ram A.F."/>
            <person name="Ramon A."/>
            <person name="Rauscher S."/>
            <person name="Record E."/>
            <person name="Riano-Pachon D.M."/>
            <person name="Robert V."/>
            <person name="Roehrig J."/>
            <person name="Ruller R."/>
            <person name="Salamov A."/>
            <person name="Salih N.S."/>
            <person name="Samson R.A."/>
            <person name="Sandor E."/>
            <person name="Sanguinetti M."/>
            <person name="Schuetze T."/>
            <person name="Sepcic K."/>
            <person name="Shelest E."/>
            <person name="Sherlock G."/>
            <person name="Sophianopoulou V."/>
            <person name="Squina F.M."/>
            <person name="Sun H."/>
            <person name="Susca A."/>
            <person name="Todd R.B."/>
            <person name="Tsang A."/>
            <person name="Unkles S.E."/>
            <person name="van de Wiele N."/>
            <person name="van Rossen-Uffink D."/>
            <person name="Oliveira J.V."/>
            <person name="Vesth T.C."/>
            <person name="Visser J."/>
            <person name="Yu J.-H."/>
            <person name="Zhou M."/>
            <person name="Andersen M.R."/>
            <person name="Archer D.B."/>
            <person name="Baker S.E."/>
            <person name="Benoit I."/>
            <person name="Brakhage A.A."/>
            <person name="Braus G.H."/>
            <person name="Fischer R."/>
            <person name="Frisvad J.C."/>
            <person name="Goldman G.H."/>
            <person name="Houbraken J."/>
            <person name="Oakley B."/>
            <person name="Pocsi I."/>
            <person name="Scazzocchio C."/>
            <person name="Seiboth B."/>
            <person name="vanKuyk P.A."/>
            <person name="Wortman J."/>
            <person name="Dyer P.S."/>
            <person name="Grigoriev I.V."/>
        </authorList>
    </citation>
    <scope>NUCLEOTIDE SEQUENCE [LARGE SCALE GENOMIC DNA]</scope>
    <source>
        <strain evidence="2">ITEM 5010</strain>
    </source>
</reference>
<accession>A0A1R3RHB1</accession>
<protein>
    <submittedName>
        <fullName evidence="1">Uncharacterized protein</fullName>
    </submittedName>
</protein>
<gene>
    <name evidence="1" type="ORF">ASPCADRAFT_407367</name>
</gene>
<keyword evidence="2" id="KW-1185">Reference proteome</keyword>
<dbReference type="Proteomes" id="UP000188318">
    <property type="component" value="Unassembled WGS sequence"/>
</dbReference>
<evidence type="ECO:0000313" key="1">
    <source>
        <dbReference type="EMBL" id="OOF93872.1"/>
    </source>
</evidence>
<organism evidence="1 2">
    <name type="scientific">Aspergillus carbonarius (strain ITEM 5010)</name>
    <dbReference type="NCBI Taxonomy" id="602072"/>
    <lineage>
        <taxon>Eukaryota</taxon>
        <taxon>Fungi</taxon>
        <taxon>Dikarya</taxon>
        <taxon>Ascomycota</taxon>
        <taxon>Pezizomycotina</taxon>
        <taxon>Eurotiomycetes</taxon>
        <taxon>Eurotiomycetidae</taxon>
        <taxon>Eurotiales</taxon>
        <taxon>Aspergillaceae</taxon>
        <taxon>Aspergillus</taxon>
        <taxon>Aspergillus subgen. Circumdati</taxon>
    </lineage>
</organism>
<dbReference type="OMA" id="PVIMAKP"/>
<dbReference type="VEuPathDB" id="FungiDB:ASPCADRAFT_407367"/>
<name>A0A1R3RHB1_ASPC5</name>
<dbReference type="EMBL" id="KV907503">
    <property type="protein sequence ID" value="OOF93872.1"/>
    <property type="molecule type" value="Genomic_DNA"/>
</dbReference>
<proteinExistence type="predicted"/>